<dbReference type="EMBL" id="JBAHYK010001234">
    <property type="protein sequence ID" value="KAL0568912.1"/>
    <property type="molecule type" value="Genomic_DNA"/>
</dbReference>
<dbReference type="Pfam" id="PF18758">
    <property type="entry name" value="KDZ"/>
    <property type="match status" value="1"/>
</dbReference>
<keyword evidence="3" id="KW-1185">Reference proteome</keyword>
<sequence length="619" mass="71706">MDYVVGIALQQFMGLLWMILCYDIACQWFIKLDQRSPNWPKGARKPDGLQMEPAIGKLHEPGHKQKKHQKYSLNLIRWVGFTDGETLERIWGPHNTLGNATKTMGPGGRQDLLEAQFDFWNWLKYTTLGVTLYRRWRAALKDREKQTLAHEGLTKNLEPNMVQKWEEASHWKDNEGLVNPYEVKEEMMSQAQALAELEAEDEARERRGKVSYHRMSAGCFVATCLEVMEAQNKLKQKVEEQKRDPTLRQSNKLHESQRALRRRIVSLFEVRAIHMPGLSQYVSDKNLSDDHEDIPAEDIKIWLPSSIPNKDVHRVCGEEVVQAEIKLQFARANDALDGLRRQDANEVINRVQLRAQLFVGQYRNARAAFYVLAPEGTELGELPKLDNSDVRGLTDPTRAKRGPGRRGTREDDLEYEAEDGSVPQERVEEEAMEEEELIEGGTEGINLIPPDLSRYEYRTAYGTGETRKVNSWIWEYGHGRNKLNVDDGADDDNEILRAEWCKSRARMHRATEEVKLLLEEMKRTLKYLEWAAIWWDGFAGTEDKSVSGGLREGRRAYALKQARIQRSLHNSFETLWRVPLNNWDEREAVKEEEEDILRLEGGDDPDEEQDEDEEEYVDE</sequence>
<dbReference type="InterPro" id="IPR040521">
    <property type="entry name" value="KDZ"/>
</dbReference>
<name>A0ABR3F144_9AGAR</name>
<comment type="caution">
    <text evidence="2">The sequence shown here is derived from an EMBL/GenBank/DDBJ whole genome shotgun (WGS) entry which is preliminary data.</text>
</comment>
<dbReference type="Proteomes" id="UP001465976">
    <property type="component" value="Unassembled WGS sequence"/>
</dbReference>
<evidence type="ECO:0000256" key="1">
    <source>
        <dbReference type="SAM" id="MobiDB-lite"/>
    </source>
</evidence>
<feature type="region of interest" description="Disordered" evidence="1">
    <location>
        <begin position="591"/>
        <end position="619"/>
    </location>
</feature>
<accession>A0ABR3F144</accession>
<organism evidence="2 3">
    <name type="scientific">Marasmius crinis-equi</name>
    <dbReference type="NCBI Taxonomy" id="585013"/>
    <lineage>
        <taxon>Eukaryota</taxon>
        <taxon>Fungi</taxon>
        <taxon>Dikarya</taxon>
        <taxon>Basidiomycota</taxon>
        <taxon>Agaricomycotina</taxon>
        <taxon>Agaricomycetes</taxon>
        <taxon>Agaricomycetidae</taxon>
        <taxon>Agaricales</taxon>
        <taxon>Marasmiineae</taxon>
        <taxon>Marasmiaceae</taxon>
        <taxon>Marasmius</taxon>
    </lineage>
</organism>
<gene>
    <name evidence="2" type="ORF">V5O48_013068</name>
</gene>
<evidence type="ECO:0000313" key="2">
    <source>
        <dbReference type="EMBL" id="KAL0568912.1"/>
    </source>
</evidence>
<proteinExistence type="predicted"/>
<feature type="region of interest" description="Disordered" evidence="1">
    <location>
        <begin position="381"/>
        <end position="427"/>
    </location>
</feature>
<feature type="compositionally biased region" description="Acidic residues" evidence="1">
    <location>
        <begin position="602"/>
        <end position="619"/>
    </location>
</feature>
<evidence type="ECO:0000313" key="3">
    <source>
        <dbReference type="Proteomes" id="UP001465976"/>
    </source>
</evidence>
<reference evidence="2 3" key="1">
    <citation type="submission" date="2024-02" db="EMBL/GenBank/DDBJ databases">
        <title>A draft genome for the cacao thread blight pathogen Marasmius crinis-equi.</title>
        <authorList>
            <person name="Cohen S.P."/>
            <person name="Baruah I.K."/>
            <person name="Amoako-Attah I."/>
            <person name="Bukari Y."/>
            <person name="Meinhardt L.W."/>
            <person name="Bailey B.A."/>
        </authorList>
    </citation>
    <scope>NUCLEOTIDE SEQUENCE [LARGE SCALE GENOMIC DNA]</scope>
    <source>
        <strain evidence="2 3">GH-76</strain>
    </source>
</reference>
<protein>
    <submittedName>
        <fullName evidence="2">Uncharacterized protein</fullName>
    </submittedName>
</protein>